<accession>A0A8X6N371</accession>
<keyword evidence="2" id="KW-1185">Reference proteome</keyword>
<proteinExistence type="predicted"/>
<comment type="caution">
    <text evidence="1">The sequence shown here is derived from an EMBL/GenBank/DDBJ whole genome shotgun (WGS) entry which is preliminary data.</text>
</comment>
<dbReference type="Proteomes" id="UP000887013">
    <property type="component" value="Unassembled WGS sequence"/>
</dbReference>
<evidence type="ECO:0000313" key="1">
    <source>
        <dbReference type="EMBL" id="GFS92239.1"/>
    </source>
</evidence>
<dbReference type="EMBL" id="BMAW01099898">
    <property type="protein sequence ID" value="GFS92239.1"/>
    <property type="molecule type" value="Genomic_DNA"/>
</dbReference>
<evidence type="ECO:0000313" key="2">
    <source>
        <dbReference type="Proteomes" id="UP000887013"/>
    </source>
</evidence>
<name>A0A8X6N371_NEPPI</name>
<organism evidence="1 2">
    <name type="scientific">Nephila pilipes</name>
    <name type="common">Giant wood spider</name>
    <name type="synonym">Nephila maculata</name>
    <dbReference type="NCBI Taxonomy" id="299642"/>
    <lineage>
        <taxon>Eukaryota</taxon>
        <taxon>Metazoa</taxon>
        <taxon>Ecdysozoa</taxon>
        <taxon>Arthropoda</taxon>
        <taxon>Chelicerata</taxon>
        <taxon>Arachnida</taxon>
        <taxon>Araneae</taxon>
        <taxon>Araneomorphae</taxon>
        <taxon>Entelegynae</taxon>
        <taxon>Araneoidea</taxon>
        <taxon>Nephilidae</taxon>
        <taxon>Nephila</taxon>
    </lineage>
</organism>
<reference evidence="1" key="1">
    <citation type="submission" date="2020-08" db="EMBL/GenBank/DDBJ databases">
        <title>Multicomponent nature underlies the extraordinary mechanical properties of spider dragline silk.</title>
        <authorList>
            <person name="Kono N."/>
            <person name="Nakamura H."/>
            <person name="Mori M."/>
            <person name="Yoshida Y."/>
            <person name="Ohtoshi R."/>
            <person name="Malay A.D."/>
            <person name="Moran D.A.P."/>
            <person name="Tomita M."/>
            <person name="Numata K."/>
            <person name="Arakawa K."/>
        </authorList>
    </citation>
    <scope>NUCLEOTIDE SEQUENCE</scope>
</reference>
<gene>
    <name evidence="1" type="ORF">NPIL_374431</name>
</gene>
<dbReference type="AlphaFoldDB" id="A0A8X6N371"/>
<sequence>MISRIKSITLKQNLRLDSQNFVAIQQQNTDTRRFSSIPGVAQQQFHKTALKRHQFSIQLKFHSTSGHWAILDVEHFLKSFSEARPKERVRGRSWIAPKISKNEPLFNDIRMPSGQKSLAQQTLLIKGRQAENAIISGRPGPFYLHNMRVLGRNKLPICGLLHKYAGAMIIRRGPSSRKIQFRFKTPYDK</sequence>
<protein>
    <submittedName>
        <fullName evidence="1">Uncharacterized protein</fullName>
    </submittedName>
</protein>